<proteinExistence type="predicted"/>
<keyword evidence="6" id="KW-1185">Reference proteome</keyword>
<feature type="non-terminal residue" evidence="5">
    <location>
        <position position="254"/>
    </location>
</feature>
<dbReference type="Proteomes" id="UP001138802">
    <property type="component" value="Unassembled WGS sequence"/>
</dbReference>
<evidence type="ECO:0000313" key="6">
    <source>
        <dbReference type="Proteomes" id="UP001138802"/>
    </source>
</evidence>
<sequence length="254" mass="26360">TTQGRFGRALSFNGTNSLVTVEHSASLGLSDGMTLSAWVYPTALKSNFTSVITKEMSGGLAYALHSDSPRPSANLQIRIGNNNRWISAGSQLPVRTWTHLAATHDGSSQALFVNGEQVVRTSHSGNLAVSNNPLRIGGNTVTAGRAFEGVIDEVRIHNRALSVAELATMAETPVASGVPAEPLPVAPVAGFSVDVSSGTAPLRVRFTDGSSGTISTRQWSFGDGGSSGAVNPEHTYQAPGTYSVQLTVTGPGGQ</sequence>
<protein>
    <recommendedName>
        <fullName evidence="4">PKD domain-containing protein</fullName>
    </recommendedName>
</protein>
<dbReference type="PANTHER" id="PTHR42535">
    <property type="entry name" value="OOKINETE PROTEIN, PUTATIVE-RELATED"/>
    <property type="match status" value="1"/>
</dbReference>
<dbReference type="Pfam" id="PF13385">
    <property type="entry name" value="Laminin_G_3"/>
    <property type="match status" value="1"/>
</dbReference>
<dbReference type="EMBL" id="NRSD01000082">
    <property type="protein sequence ID" value="MBK1646994.1"/>
    <property type="molecule type" value="Genomic_DNA"/>
</dbReference>
<evidence type="ECO:0000256" key="1">
    <source>
        <dbReference type="ARBA" id="ARBA00022729"/>
    </source>
</evidence>
<gene>
    <name evidence="5" type="ORF">CKO25_20745</name>
</gene>
<dbReference type="SMART" id="SM00560">
    <property type="entry name" value="LamGL"/>
    <property type="match status" value="1"/>
</dbReference>
<dbReference type="SMART" id="SM00089">
    <property type="entry name" value="PKD"/>
    <property type="match status" value="1"/>
</dbReference>
<dbReference type="InterPro" id="IPR006558">
    <property type="entry name" value="LamG-like"/>
</dbReference>
<evidence type="ECO:0000256" key="3">
    <source>
        <dbReference type="SAM" id="MobiDB-lite"/>
    </source>
</evidence>
<dbReference type="Pfam" id="PF18911">
    <property type="entry name" value="PKD_4"/>
    <property type="match status" value="1"/>
</dbReference>
<dbReference type="InterPro" id="IPR013783">
    <property type="entry name" value="Ig-like_fold"/>
</dbReference>
<dbReference type="PANTHER" id="PTHR42535:SF2">
    <property type="entry name" value="CHROMOSOME UNDETERMINED SCAFFOLD_146, WHOLE GENOME SHOTGUN SEQUENCE"/>
    <property type="match status" value="1"/>
</dbReference>
<dbReference type="FunFam" id="2.60.40.10:FF:000270">
    <property type="entry name" value="Cell surface protein"/>
    <property type="match status" value="1"/>
</dbReference>
<dbReference type="InterPro" id="IPR022409">
    <property type="entry name" value="PKD/Chitinase_dom"/>
</dbReference>
<evidence type="ECO:0000256" key="2">
    <source>
        <dbReference type="ARBA" id="ARBA00023157"/>
    </source>
</evidence>
<feature type="region of interest" description="Disordered" evidence="3">
    <location>
        <begin position="218"/>
        <end position="238"/>
    </location>
</feature>
<dbReference type="Gene3D" id="2.60.120.200">
    <property type="match status" value="1"/>
</dbReference>
<keyword evidence="1" id="KW-0732">Signal</keyword>
<dbReference type="PROSITE" id="PS50093">
    <property type="entry name" value="PKD"/>
    <property type="match status" value="1"/>
</dbReference>
<accession>A0A9X0WLM2</accession>
<dbReference type="AlphaFoldDB" id="A0A9X0WLM2"/>
<dbReference type="CDD" id="cd00146">
    <property type="entry name" value="PKD"/>
    <property type="match status" value="1"/>
</dbReference>
<evidence type="ECO:0000259" key="4">
    <source>
        <dbReference type="PROSITE" id="PS50093"/>
    </source>
</evidence>
<keyword evidence="2" id="KW-1015">Disulfide bond</keyword>
<dbReference type="InterPro" id="IPR035986">
    <property type="entry name" value="PKD_dom_sf"/>
</dbReference>
<evidence type="ECO:0000313" key="5">
    <source>
        <dbReference type="EMBL" id="MBK1646994.1"/>
    </source>
</evidence>
<feature type="non-terminal residue" evidence="5">
    <location>
        <position position="1"/>
    </location>
</feature>
<dbReference type="Gene3D" id="2.60.40.10">
    <property type="entry name" value="Immunoglobulins"/>
    <property type="match status" value="1"/>
</dbReference>
<feature type="domain" description="PKD" evidence="4">
    <location>
        <begin position="187"/>
        <end position="254"/>
    </location>
</feature>
<dbReference type="InterPro" id="IPR013320">
    <property type="entry name" value="ConA-like_dom_sf"/>
</dbReference>
<comment type="caution">
    <text evidence="5">The sequence shown here is derived from an EMBL/GenBank/DDBJ whole genome shotgun (WGS) entry which is preliminary data.</text>
</comment>
<name>A0A9X0WLM2_9GAMM</name>
<dbReference type="SUPFAM" id="SSF49899">
    <property type="entry name" value="Concanavalin A-like lectins/glucanases"/>
    <property type="match status" value="1"/>
</dbReference>
<organism evidence="5 6">
    <name type="scientific">Thiocapsa imhoffii</name>
    <dbReference type="NCBI Taxonomy" id="382777"/>
    <lineage>
        <taxon>Bacteria</taxon>
        <taxon>Pseudomonadati</taxon>
        <taxon>Pseudomonadota</taxon>
        <taxon>Gammaproteobacteria</taxon>
        <taxon>Chromatiales</taxon>
        <taxon>Chromatiaceae</taxon>
        <taxon>Thiocapsa</taxon>
    </lineage>
</organism>
<dbReference type="InterPro" id="IPR000601">
    <property type="entry name" value="PKD_dom"/>
</dbReference>
<dbReference type="SUPFAM" id="SSF49299">
    <property type="entry name" value="PKD domain"/>
    <property type="match status" value="1"/>
</dbReference>
<reference evidence="5 6" key="1">
    <citation type="journal article" date="2020" name="Microorganisms">
        <title>Osmotic Adaptation and Compatible Solute Biosynthesis of Phototrophic Bacteria as Revealed from Genome Analyses.</title>
        <authorList>
            <person name="Imhoff J.F."/>
            <person name="Rahn T."/>
            <person name="Kunzel S."/>
            <person name="Keller A."/>
            <person name="Neulinger S.C."/>
        </authorList>
    </citation>
    <scope>NUCLEOTIDE SEQUENCE [LARGE SCALE GENOMIC DNA]</scope>
    <source>
        <strain evidence="5 6">DSM 21303</strain>
    </source>
</reference>